<proteinExistence type="predicted"/>
<dbReference type="EMBL" id="OD004404">
    <property type="protein sequence ID" value="CAD7409893.1"/>
    <property type="molecule type" value="Genomic_DNA"/>
</dbReference>
<organism evidence="1">
    <name type="scientific">Timema poppense</name>
    <name type="common">Walking stick</name>
    <dbReference type="NCBI Taxonomy" id="170557"/>
    <lineage>
        <taxon>Eukaryota</taxon>
        <taxon>Metazoa</taxon>
        <taxon>Ecdysozoa</taxon>
        <taxon>Arthropoda</taxon>
        <taxon>Hexapoda</taxon>
        <taxon>Insecta</taxon>
        <taxon>Pterygota</taxon>
        <taxon>Neoptera</taxon>
        <taxon>Polyneoptera</taxon>
        <taxon>Phasmatodea</taxon>
        <taxon>Timematodea</taxon>
        <taxon>Timematoidea</taxon>
        <taxon>Timematidae</taxon>
        <taxon>Timema</taxon>
    </lineage>
</organism>
<reference evidence="1" key="1">
    <citation type="submission" date="2020-11" db="EMBL/GenBank/DDBJ databases">
        <authorList>
            <person name="Tran Van P."/>
        </authorList>
    </citation>
    <scope>NUCLEOTIDE SEQUENCE</scope>
</reference>
<evidence type="ECO:0000313" key="1">
    <source>
        <dbReference type="EMBL" id="CAD7409893.1"/>
    </source>
</evidence>
<dbReference type="AlphaFoldDB" id="A0A7R9D864"/>
<accession>A0A7R9D864</accession>
<sequence length="293" mass="32950">MDSDCEALFRSRSRFTVYCGFVGTVSGQKKTAKRSTPCVDKRTESRQTIGSTQWIVELAALSILLLVVVVGCGCSRANSGRCPCNWSEYQRLIGFPFLWEGTKMMKQSRRPNRQEDETKKLRVFNTEFPVRELEYASTPNSTMTHVTSALLDTHLKSLSGKLEEKEKRVSCSLWKEIFYTSNTVHKLEANVYVTMGPCHLRKSPLIPAIHEPWTHPLTKYTGPLTRSRWSNHSVTLVHSLGHAGPLTWIRWFTHLDTLVHSPEHSGLLPDTLVYSAGHSGPLTGQAGLHNTLA</sequence>
<gene>
    <name evidence="1" type="ORF">TPSB3V08_LOCUS7080</name>
</gene>
<protein>
    <submittedName>
        <fullName evidence="1">Uncharacterized protein</fullName>
    </submittedName>
</protein>
<name>A0A7R9D864_TIMPO</name>